<dbReference type="Pfam" id="PF00296">
    <property type="entry name" value="Bac_luciferase"/>
    <property type="match status" value="1"/>
</dbReference>
<dbReference type="PANTHER" id="PTHR30011:SF16">
    <property type="entry name" value="C2H2 FINGER DOMAIN TRANSCRIPTION FACTOR (EUROFUNG)-RELATED"/>
    <property type="match status" value="1"/>
</dbReference>
<dbReference type="PIRSF" id="PIRSF000337">
    <property type="entry name" value="NTA_MOA"/>
    <property type="match status" value="1"/>
</dbReference>
<feature type="binding site" evidence="6">
    <location>
        <position position="236"/>
    </location>
    <ligand>
        <name>FMN</name>
        <dbReference type="ChEBI" id="CHEBI:58210"/>
    </ligand>
</feature>
<dbReference type="InterPro" id="IPR036661">
    <property type="entry name" value="Luciferase-like_sf"/>
</dbReference>
<evidence type="ECO:0000256" key="6">
    <source>
        <dbReference type="PIRSR" id="PIRSR000337-1"/>
    </source>
</evidence>
<keyword evidence="3" id="KW-0560">Oxidoreductase</keyword>
<dbReference type="GO" id="GO:0004497">
    <property type="term" value="F:monooxygenase activity"/>
    <property type="evidence" value="ECO:0007669"/>
    <property type="project" value="UniProtKB-KW"/>
</dbReference>
<feature type="binding site" evidence="6">
    <location>
        <position position="111"/>
    </location>
    <ligand>
        <name>FMN</name>
        <dbReference type="ChEBI" id="CHEBI:58210"/>
    </ligand>
</feature>
<comment type="similarity">
    <text evidence="5">Belongs to the NtaA/SnaA/DszA monooxygenase family.</text>
</comment>
<reference evidence="9 10" key="1">
    <citation type="submission" date="2018-05" db="EMBL/GenBank/DDBJ databases">
        <title>Genetic diversity of glacier-inhabiting Cryobacterium bacteria in China and description of Cryobacterium mengkeensis sp. nov. and Arthrobacter glacialis sp. nov.</title>
        <authorList>
            <person name="Liu Q."/>
            <person name="Xin Y.-H."/>
        </authorList>
    </citation>
    <scope>NUCLEOTIDE SEQUENCE [LARGE SCALE GENOMIC DNA]</scope>
    <source>
        <strain evidence="9 10">SK-1</strain>
    </source>
</reference>
<evidence type="ECO:0000313" key="9">
    <source>
        <dbReference type="EMBL" id="PXA71857.1"/>
    </source>
</evidence>
<feature type="domain" description="Luciferase-like" evidence="8">
    <location>
        <begin position="34"/>
        <end position="396"/>
    </location>
</feature>
<accession>A0A318A3B3</accession>
<keyword evidence="10" id="KW-1185">Reference proteome</keyword>
<sequence>MTSSPHAQARPLRFNAFVMNTASHIQHGQWRRPDARQHEFNDVDLWIEVAQTLERGAFDALFLADVVGVYGPVGGNYTVNAREGLQLPNNDPSVLLGALATHTTHLGLAFTSSILQAHPFEFARRVSTLDHISRGRVAWNIVTSFQESAARNFGLDRLGDHDSRYDQAAEYLDVVYKLWEGSWDDDALLRDKAGAFSDVDGIHRINHEGEHYRVEGPHLSSPSPQRTPFLFQAGSSPKGRQFAGTHAEAQFVGGSTPEQVRTIISDTRDVAVAQGRGPDDILFYVALSFIIGSTEEEAKRLEREYDEYASEEGFLAHANLGVAQDDGTPYPPDTLLRDITTNGNRSTLASVTHSIEGREPTVRDLGELSAKRHIRVVGTPDQIADQLHDWRAAGVDGVNVVNWVLPGSYTDFVDHVTPVLQDRGLQQREYAPGSLREKLTGSALTNERHPSAKYRGAFR</sequence>
<evidence type="ECO:0000256" key="4">
    <source>
        <dbReference type="ARBA" id="ARBA00023033"/>
    </source>
</evidence>
<comment type="caution">
    <text evidence="9">The sequence shown here is derived from an EMBL/GenBank/DDBJ whole genome shotgun (WGS) entry which is preliminary data.</text>
</comment>
<feature type="binding site" evidence="6">
    <location>
        <position position="161"/>
    </location>
    <ligand>
        <name>FMN</name>
        <dbReference type="ChEBI" id="CHEBI:58210"/>
    </ligand>
</feature>
<keyword evidence="4" id="KW-0503">Monooxygenase</keyword>
<evidence type="ECO:0000256" key="7">
    <source>
        <dbReference type="SAM" id="MobiDB-lite"/>
    </source>
</evidence>
<dbReference type="GO" id="GO:0016705">
    <property type="term" value="F:oxidoreductase activity, acting on paired donors, with incorporation or reduction of molecular oxygen"/>
    <property type="evidence" value="ECO:0007669"/>
    <property type="project" value="InterPro"/>
</dbReference>
<dbReference type="InterPro" id="IPR016215">
    <property type="entry name" value="NTA_MOA"/>
</dbReference>
<dbReference type="EMBL" id="QHLY01000005">
    <property type="protein sequence ID" value="PXA71857.1"/>
    <property type="molecule type" value="Genomic_DNA"/>
</dbReference>
<dbReference type="Proteomes" id="UP000246722">
    <property type="component" value="Unassembled WGS sequence"/>
</dbReference>
<dbReference type="InterPro" id="IPR011251">
    <property type="entry name" value="Luciferase-like_dom"/>
</dbReference>
<proteinExistence type="inferred from homology"/>
<dbReference type="InterPro" id="IPR051260">
    <property type="entry name" value="Diverse_substr_monoxygenases"/>
</dbReference>
<feature type="binding site" evidence="6">
    <location>
        <position position="165"/>
    </location>
    <ligand>
        <name>FMN</name>
        <dbReference type="ChEBI" id="CHEBI:58210"/>
    </ligand>
</feature>
<dbReference type="SUPFAM" id="SSF51679">
    <property type="entry name" value="Bacterial luciferase-like"/>
    <property type="match status" value="1"/>
</dbReference>
<gene>
    <name evidence="9" type="ORF">CTB96_02745</name>
</gene>
<protein>
    <submittedName>
        <fullName evidence="9">LLM class flavin-dependent oxidoreductase</fullName>
    </submittedName>
</protein>
<evidence type="ECO:0000256" key="2">
    <source>
        <dbReference type="ARBA" id="ARBA00022643"/>
    </source>
</evidence>
<dbReference type="NCBIfam" id="TIGR03860">
    <property type="entry name" value="FMN_nitrolo"/>
    <property type="match status" value="1"/>
</dbReference>
<feature type="binding site" evidence="6">
    <location>
        <position position="235"/>
    </location>
    <ligand>
        <name>FMN</name>
        <dbReference type="ChEBI" id="CHEBI:58210"/>
    </ligand>
</feature>
<name>A0A318A3B3_9MICO</name>
<keyword evidence="1 6" id="KW-0285">Flavoprotein</keyword>
<dbReference type="Gene3D" id="3.20.20.30">
    <property type="entry name" value="Luciferase-like domain"/>
    <property type="match status" value="1"/>
</dbReference>
<evidence type="ECO:0000256" key="1">
    <source>
        <dbReference type="ARBA" id="ARBA00022630"/>
    </source>
</evidence>
<evidence type="ECO:0000256" key="3">
    <source>
        <dbReference type="ARBA" id="ARBA00023002"/>
    </source>
</evidence>
<dbReference type="RefSeq" id="WP_110125380.1">
    <property type="nucleotide sequence ID" value="NZ_QHLY01000005.1"/>
</dbReference>
<evidence type="ECO:0000313" key="10">
    <source>
        <dbReference type="Proteomes" id="UP000246722"/>
    </source>
</evidence>
<feature type="binding site" evidence="6">
    <location>
        <position position="65"/>
    </location>
    <ligand>
        <name>FMN</name>
        <dbReference type="ChEBI" id="CHEBI:58210"/>
    </ligand>
</feature>
<keyword evidence="2 6" id="KW-0288">FMN</keyword>
<dbReference type="OrthoDB" id="3265338at2"/>
<feature type="region of interest" description="Disordered" evidence="7">
    <location>
        <begin position="427"/>
        <end position="459"/>
    </location>
</feature>
<organism evidence="9 10">
    <name type="scientific">Cryobacterium arcticum</name>
    <dbReference type="NCBI Taxonomy" id="670052"/>
    <lineage>
        <taxon>Bacteria</taxon>
        <taxon>Bacillati</taxon>
        <taxon>Actinomycetota</taxon>
        <taxon>Actinomycetes</taxon>
        <taxon>Micrococcales</taxon>
        <taxon>Microbacteriaceae</taxon>
        <taxon>Cryobacterium</taxon>
    </lineage>
</organism>
<evidence type="ECO:0000259" key="8">
    <source>
        <dbReference type="Pfam" id="PF00296"/>
    </source>
</evidence>
<dbReference type="PANTHER" id="PTHR30011">
    <property type="entry name" value="ALKANESULFONATE MONOOXYGENASE-RELATED"/>
    <property type="match status" value="1"/>
</dbReference>
<dbReference type="AlphaFoldDB" id="A0A318A3B3"/>
<evidence type="ECO:0000256" key="5">
    <source>
        <dbReference type="ARBA" id="ARBA00033748"/>
    </source>
</evidence>